<evidence type="ECO:0000259" key="3">
    <source>
        <dbReference type="PROSITE" id="PS51253"/>
    </source>
</evidence>
<dbReference type="GO" id="GO:0003677">
    <property type="term" value="F:DNA binding"/>
    <property type="evidence" value="ECO:0007669"/>
    <property type="project" value="UniProtKB-KW"/>
</dbReference>
<dbReference type="Pfam" id="PF03221">
    <property type="entry name" value="HTH_Tnp_Tc5"/>
    <property type="match status" value="1"/>
</dbReference>
<dbReference type="PANTHER" id="PTHR19303:SF26">
    <property type="entry name" value="TIGGER TRANSPOSABLE ELEMENT-DERIVED PROTEIN 1"/>
    <property type="match status" value="1"/>
</dbReference>
<dbReference type="InterPro" id="IPR050863">
    <property type="entry name" value="CenT-Element_Derived"/>
</dbReference>
<dbReference type="EMBL" id="JAWQEG010001106">
    <property type="protein sequence ID" value="KAK3882326.1"/>
    <property type="molecule type" value="Genomic_DNA"/>
</dbReference>
<dbReference type="SUPFAM" id="SSF46689">
    <property type="entry name" value="Homeodomain-like"/>
    <property type="match status" value="1"/>
</dbReference>
<keyword evidence="5" id="KW-1185">Reference proteome</keyword>
<accession>A0AAE1FYY4</accession>
<protein>
    <recommendedName>
        <fullName evidence="3">HTH CENPB-type domain-containing protein</fullName>
    </recommendedName>
</protein>
<comment type="subcellular location">
    <subcellularLocation>
        <location evidence="1">Nucleus</location>
    </subcellularLocation>
</comment>
<comment type="caution">
    <text evidence="4">The sequence shown here is derived from an EMBL/GenBank/DDBJ whole genome shotgun (WGS) entry which is preliminary data.</text>
</comment>
<organism evidence="4 5">
    <name type="scientific">Petrolisthes cinctipes</name>
    <name type="common">Flat porcelain crab</name>
    <dbReference type="NCBI Taxonomy" id="88211"/>
    <lineage>
        <taxon>Eukaryota</taxon>
        <taxon>Metazoa</taxon>
        <taxon>Ecdysozoa</taxon>
        <taxon>Arthropoda</taxon>
        <taxon>Crustacea</taxon>
        <taxon>Multicrustacea</taxon>
        <taxon>Malacostraca</taxon>
        <taxon>Eumalacostraca</taxon>
        <taxon>Eucarida</taxon>
        <taxon>Decapoda</taxon>
        <taxon>Pleocyemata</taxon>
        <taxon>Anomura</taxon>
        <taxon>Galatheoidea</taxon>
        <taxon>Porcellanidae</taxon>
        <taxon>Petrolisthes</taxon>
    </lineage>
</organism>
<dbReference type="AlphaFoldDB" id="A0AAE1FYY4"/>
<evidence type="ECO:0000256" key="1">
    <source>
        <dbReference type="ARBA" id="ARBA00004123"/>
    </source>
</evidence>
<dbReference type="GO" id="GO:0005634">
    <property type="term" value="C:nucleus"/>
    <property type="evidence" value="ECO:0007669"/>
    <property type="project" value="UniProtKB-SubCell"/>
</dbReference>
<dbReference type="Gene3D" id="1.10.10.60">
    <property type="entry name" value="Homeodomain-like"/>
    <property type="match status" value="1"/>
</dbReference>
<proteinExistence type="predicted"/>
<keyword evidence="2" id="KW-0238">DNA-binding</keyword>
<reference evidence="4" key="1">
    <citation type="submission" date="2023-10" db="EMBL/GenBank/DDBJ databases">
        <title>Genome assemblies of two species of porcelain crab, Petrolisthes cinctipes and Petrolisthes manimaculis (Anomura: Porcellanidae).</title>
        <authorList>
            <person name="Angst P."/>
        </authorList>
    </citation>
    <scope>NUCLEOTIDE SEQUENCE</scope>
    <source>
        <strain evidence="4">PB745_01</strain>
        <tissue evidence="4">Gill</tissue>
    </source>
</reference>
<name>A0AAE1FYY4_PETCI</name>
<dbReference type="InterPro" id="IPR009057">
    <property type="entry name" value="Homeodomain-like_sf"/>
</dbReference>
<feature type="domain" description="HTH CENPB-type" evidence="3">
    <location>
        <begin position="1"/>
        <end position="65"/>
    </location>
</feature>
<dbReference type="PANTHER" id="PTHR19303">
    <property type="entry name" value="TRANSPOSON"/>
    <property type="match status" value="1"/>
</dbReference>
<evidence type="ECO:0000313" key="4">
    <source>
        <dbReference type="EMBL" id="KAK3882326.1"/>
    </source>
</evidence>
<evidence type="ECO:0000313" key="5">
    <source>
        <dbReference type="Proteomes" id="UP001286313"/>
    </source>
</evidence>
<dbReference type="Proteomes" id="UP001286313">
    <property type="component" value="Unassembled WGS sequence"/>
</dbReference>
<gene>
    <name evidence="4" type="ORF">Pcinc_013317</name>
</gene>
<evidence type="ECO:0000256" key="2">
    <source>
        <dbReference type="ARBA" id="ARBA00023125"/>
    </source>
</evidence>
<dbReference type="InterPro" id="IPR006600">
    <property type="entry name" value="HTH_CenpB_DNA-bd_dom"/>
</dbReference>
<dbReference type="PROSITE" id="PS51253">
    <property type="entry name" value="HTH_CENPB"/>
    <property type="match status" value="1"/>
</dbReference>
<sequence length="107" mass="12337">MQRMEMIATWIDHQNKTNVPVSYNIIQAKARSIYNNLEVEEKKQFTASSGWFANFHRRFGFHNLKMEGEAASEDTQAAEKYPAMLKGIIEEGEYSSKQVFNLDETGL</sequence>